<protein>
    <submittedName>
        <fullName evidence="6">Nitrogen regulatory protein P-II family</fullName>
    </submittedName>
</protein>
<evidence type="ECO:0000256" key="5">
    <source>
        <dbReference type="RuleBase" id="RU003936"/>
    </source>
</evidence>
<comment type="similarity">
    <text evidence="5">Belongs to the P(II) protein family.</text>
</comment>
<dbReference type="Proteomes" id="UP000198405">
    <property type="component" value="Unassembled WGS sequence"/>
</dbReference>
<dbReference type="EMBL" id="FZOB01000004">
    <property type="protein sequence ID" value="SNR72988.1"/>
    <property type="molecule type" value="Genomic_DNA"/>
</dbReference>
<dbReference type="SUPFAM" id="SSF54913">
    <property type="entry name" value="GlnB-like"/>
    <property type="match status" value="1"/>
</dbReference>
<proteinExistence type="inferred from homology"/>
<evidence type="ECO:0000256" key="4">
    <source>
        <dbReference type="ARBA" id="ARBA00023231"/>
    </source>
</evidence>
<dbReference type="SMART" id="SM00938">
    <property type="entry name" value="P-II"/>
    <property type="match status" value="1"/>
</dbReference>
<name>A0A238YQA6_9BACT</name>
<evidence type="ECO:0000256" key="3">
    <source>
        <dbReference type="ARBA" id="ARBA00023163"/>
    </source>
</evidence>
<evidence type="ECO:0000313" key="6">
    <source>
        <dbReference type="EMBL" id="SNR72988.1"/>
    </source>
</evidence>
<reference evidence="7" key="1">
    <citation type="submission" date="2017-06" db="EMBL/GenBank/DDBJ databases">
        <authorList>
            <person name="Varghese N."/>
            <person name="Submissions S."/>
        </authorList>
    </citation>
    <scope>NUCLEOTIDE SEQUENCE [LARGE SCALE GENOMIC DNA]</scope>
    <source>
        <strain evidence="7">DSM 15668</strain>
    </source>
</reference>
<dbReference type="PROSITE" id="PS51343">
    <property type="entry name" value="PII_GLNB_DOM"/>
    <property type="match status" value="1"/>
</dbReference>
<evidence type="ECO:0000313" key="7">
    <source>
        <dbReference type="Proteomes" id="UP000198405"/>
    </source>
</evidence>
<keyword evidence="3" id="KW-0804">Transcription</keyword>
<dbReference type="PROSITE" id="PS00638">
    <property type="entry name" value="PII_GLNB_CTER"/>
    <property type="match status" value="1"/>
</dbReference>
<dbReference type="RefSeq" id="WP_180706428.1">
    <property type="nucleotide sequence ID" value="NZ_FZOB01000004.1"/>
</dbReference>
<dbReference type="GO" id="GO:0005524">
    <property type="term" value="F:ATP binding"/>
    <property type="evidence" value="ECO:0007669"/>
    <property type="project" value="TreeGrafter"/>
</dbReference>
<dbReference type="GO" id="GO:0005829">
    <property type="term" value="C:cytosol"/>
    <property type="evidence" value="ECO:0007669"/>
    <property type="project" value="TreeGrafter"/>
</dbReference>
<keyword evidence="7" id="KW-1185">Reference proteome</keyword>
<evidence type="ECO:0000256" key="1">
    <source>
        <dbReference type="ARBA" id="ARBA00002440"/>
    </source>
</evidence>
<dbReference type="Pfam" id="PF00543">
    <property type="entry name" value="P-II"/>
    <property type="match status" value="1"/>
</dbReference>
<comment type="function">
    <text evidence="1">Could be involved in the regulation of nitrogen fixation.</text>
</comment>
<keyword evidence="4" id="KW-0535">Nitrogen fixation</keyword>
<dbReference type="InterPro" id="IPR017918">
    <property type="entry name" value="N-reg_PII_CS"/>
</dbReference>
<organism evidence="6 7">
    <name type="scientific">Desulfurobacterium atlanticum</name>
    <dbReference type="NCBI Taxonomy" id="240169"/>
    <lineage>
        <taxon>Bacteria</taxon>
        <taxon>Pseudomonadati</taxon>
        <taxon>Aquificota</taxon>
        <taxon>Aquificia</taxon>
        <taxon>Desulfurobacteriales</taxon>
        <taxon>Desulfurobacteriaceae</taxon>
        <taxon>Desulfurobacterium</taxon>
    </lineage>
</organism>
<dbReference type="InterPro" id="IPR011322">
    <property type="entry name" value="N-reg_PII-like_a/b"/>
</dbReference>
<dbReference type="InterPro" id="IPR015867">
    <property type="entry name" value="N-reg_PII/ATP_PRibTrfase_C"/>
</dbReference>
<gene>
    <name evidence="6" type="ORF">SAMN06265340_10484</name>
</gene>
<dbReference type="GO" id="GO:0030234">
    <property type="term" value="F:enzyme regulator activity"/>
    <property type="evidence" value="ECO:0007669"/>
    <property type="project" value="InterPro"/>
</dbReference>
<sequence length="105" mass="11549">MKMVKAIIRREKENDVMFALEAAGFAAATKIPVHGRGKQKGLVAEGMVYDELPKLLIMIVVRDEDVEKVCDIIMEKARTGKPGDGKIFIAPVDTVYTVSSGKKEL</sequence>
<dbReference type="Gene3D" id="3.30.70.120">
    <property type="match status" value="1"/>
</dbReference>
<dbReference type="InterPro" id="IPR002187">
    <property type="entry name" value="N-reg_PII"/>
</dbReference>
<accession>A0A238YQA6</accession>
<dbReference type="GO" id="GO:0006808">
    <property type="term" value="P:regulation of nitrogen utilization"/>
    <property type="evidence" value="ECO:0007669"/>
    <property type="project" value="InterPro"/>
</dbReference>
<dbReference type="PRINTS" id="PR00340">
    <property type="entry name" value="PIIGLNB"/>
</dbReference>
<dbReference type="PANTHER" id="PTHR30115">
    <property type="entry name" value="NITROGEN REGULATORY PROTEIN P-II"/>
    <property type="match status" value="1"/>
</dbReference>
<dbReference type="PANTHER" id="PTHR30115:SF13">
    <property type="entry name" value="PII-LIKE PROTEIN GLNBI"/>
    <property type="match status" value="1"/>
</dbReference>
<evidence type="ECO:0000256" key="2">
    <source>
        <dbReference type="ARBA" id="ARBA00023015"/>
    </source>
</evidence>
<dbReference type="AlphaFoldDB" id="A0A238YQA6"/>
<keyword evidence="2" id="KW-0805">Transcription regulation</keyword>